<dbReference type="EMBL" id="LCIT01000007">
    <property type="protein sequence ID" value="KKT63012.1"/>
    <property type="molecule type" value="Genomic_DNA"/>
</dbReference>
<dbReference type="PANTHER" id="PTHR39961:SF1">
    <property type="entry name" value="DUF458 DOMAIN-CONTAINING PROTEIN"/>
    <property type="match status" value="1"/>
</dbReference>
<sequence>MSNSKFFNILGVELNLDEVVRAIYDFVKLKPQRKYKIIIGTDSSARNEVALITAITIWRVGNGGIHFWTKSEVMKFHGLRERIYKEAIQSITLAQELRGRLKDALGDEFFWDDQIHIDVGRVGPTKELIDTVVGMAKGYGFHVEIKPNAFGASTVADRHT</sequence>
<dbReference type="Proteomes" id="UP000033945">
    <property type="component" value="Unassembled WGS sequence"/>
</dbReference>
<comment type="caution">
    <text evidence="1">The sequence shown here is derived from an EMBL/GenBank/DDBJ whole genome shotgun (WGS) entry which is preliminary data.</text>
</comment>
<gene>
    <name evidence="1" type="ORF">UW55_C0007G0052</name>
</gene>
<dbReference type="AlphaFoldDB" id="A0A0G1L2Z6"/>
<proteinExistence type="predicted"/>
<evidence type="ECO:0000313" key="2">
    <source>
        <dbReference type="Proteomes" id="UP000033945"/>
    </source>
</evidence>
<name>A0A0G1L2Z6_9BACT</name>
<protein>
    <submittedName>
        <fullName evidence="1">Uncharacterized protein</fullName>
    </submittedName>
</protein>
<organism evidence="1 2">
    <name type="scientific">Candidatus Giovannonibacteria bacterium GW2011_GWA2_44_26</name>
    <dbReference type="NCBI Taxonomy" id="1618648"/>
    <lineage>
        <taxon>Bacteria</taxon>
        <taxon>Candidatus Giovannoniibacteriota</taxon>
    </lineage>
</organism>
<accession>A0A0G1L2Z6</accession>
<evidence type="ECO:0000313" key="1">
    <source>
        <dbReference type="EMBL" id="KKT63012.1"/>
    </source>
</evidence>
<dbReference type="PANTHER" id="PTHR39961">
    <property type="entry name" value="HYPOTHETICAL CYTOSOLIC PROTEIN"/>
    <property type="match status" value="1"/>
</dbReference>
<reference evidence="1 2" key="1">
    <citation type="journal article" date="2015" name="Nature">
        <title>rRNA introns, odd ribosomes, and small enigmatic genomes across a large radiation of phyla.</title>
        <authorList>
            <person name="Brown C.T."/>
            <person name="Hug L.A."/>
            <person name="Thomas B.C."/>
            <person name="Sharon I."/>
            <person name="Castelle C.J."/>
            <person name="Singh A."/>
            <person name="Wilkins M.J."/>
            <person name="Williams K.H."/>
            <person name="Banfield J.F."/>
        </authorList>
    </citation>
    <scope>NUCLEOTIDE SEQUENCE [LARGE SCALE GENOMIC DNA]</scope>
</reference>
<dbReference type="InterPro" id="IPR007405">
    <property type="entry name" value="Phage_KVP40_Orf299"/>
</dbReference>
<dbReference type="Pfam" id="PF04308">
    <property type="entry name" value="RNaseH_like"/>
    <property type="match status" value="1"/>
</dbReference>